<dbReference type="RefSeq" id="WP_274154311.1">
    <property type="nucleotide sequence ID" value="NZ_CP117812.1"/>
</dbReference>
<dbReference type="EMBL" id="CP117812">
    <property type="protein sequence ID" value="WDE99456.1"/>
    <property type="molecule type" value="Genomic_DNA"/>
</dbReference>
<dbReference type="Proteomes" id="UP001214250">
    <property type="component" value="Chromosome 2"/>
</dbReference>
<evidence type="ECO:0000313" key="1">
    <source>
        <dbReference type="EMBL" id="WDE99456.1"/>
    </source>
</evidence>
<dbReference type="Pfam" id="PF10127">
    <property type="entry name" value="RlaP"/>
    <property type="match status" value="1"/>
</dbReference>
<dbReference type="InterPro" id="IPR018775">
    <property type="entry name" value="RlaP"/>
</dbReference>
<gene>
    <name evidence="1" type="ORF">PQO03_16590</name>
</gene>
<protein>
    <submittedName>
        <fullName evidence="1">Nucleotidyltransferase domain-containing protein</fullName>
    </submittedName>
</protein>
<accession>A0ABY7VYU8</accession>
<sequence length="361" mass="42542">MITKLEDLYQEREKYLLFETLVGSRAYGTFHAESDEDIKGIFILPPSHYLMEKTPLEQVSDERNDKVYYTLKRFIELASNANPNIIEMLFMPEDCIRFQSDLLKPLFEARQVFITTQAYASHINYAQAQIKKARGKNKWVNNPQEVKVPERQDFCWFIKSDDKATPYRPKSLKDTDIDLAQYHVSSVEHSQGLYRLYHYGSDARGVFRGGELVCESIPKEEEKTHCRGLLLFNEAAYECAKRDHTNYWQWRDNRNETRWQGQEQGKRDYDAKNMMHTFRLLFSGQNILEKGEPLVRFEGENLDFLKKVRDGFFNYDELIKRVEDKLNDFSLAYGKSTLADSIDEEKLQNLLVEITKSWEGR</sequence>
<keyword evidence="2" id="KW-1185">Reference proteome</keyword>
<name>A0ABY7VYU8_9BACT</name>
<dbReference type="PANTHER" id="PTHR34817">
    <property type="entry name" value="NUCLEOTIDYLTRANSFERASE"/>
    <property type="match status" value="1"/>
</dbReference>
<evidence type="ECO:0000313" key="2">
    <source>
        <dbReference type="Proteomes" id="UP001214250"/>
    </source>
</evidence>
<proteinExistence type="predicted"/>
<organism evidence="1 2">
    <name type="scientific">Lentisphaera profundi</name>
    <dbReference type="NCBI Taxonomy" id="1658616"/>
    <lineage>
        <taxon>Bacteria</taxon>
        <taxon>Pseudomonadati</taxon>
        <taxon>Lentisphaerota</taxon>
        <taxon>Lentisphaeria</taxon>
        <taxon>Lentisphaerales</taxon>
        <taxon>Lentisphaeraceae</taxon>
        <taxon>Lentisphaera</taxon>
    </lineage>
</organism>
<reference evidence="1 2" key="1">
    <citation type="submission" date="2023-02" db="EMBL/GenBank/DDBJ databases">
        <title>Genome sequence of Lentisphaera profundi SAORIC-696.</title>
        <authorList>
            <person name="Kim e."/>
            <person name="Cho J.-C."/>
            <person name="Choi A."/>
            <person name="Kang I."/>
        </authorList>
    </citation>
    <scope>NUCLEOTIDE SEQUENCE [LARGE SCALE GENOMIC DNA]</scope>
    <source>
        <strain evidence="1 2">SAORIC-696</strain>
    </source>
</reference>
<dbReference type="PANTHER" id="PTHR34817:SF1">
    <property type="entry name" value="NUCLEOTIDYLTRANSFERASE"/>
    <property type="match status" value="1"/>
</dbReference>